<dbReference type="PROSITE" id="PS00086">
    <property type="entry name" value="CYTOCHROME_P450"/>
    <property type="match status" value="1"/>
</dbReference>
<dbReference type="Gene3D" id="1.10.630.10">
    <property type="entry name" value="Cytochrome P450"/>
    <property type="match status" value="1"/>
</dbReference>
<dbReference type="OrthoDB" id="1103324at2759"/>
<evidence type="ECO:0008006" key="12">
    <source>
        <dbReference type="Google" id="ProtNLM"/>
    </source>
</evidence>
<dbReference type="GO" id="GO:0043386">
    <property type="term" value="P:mycotoxin biosynthetic process"/>
    <property type="evidence" value="ECO:0007669"/>
    <property type="project" value="UniProtKB-ARBA"/>
</dbReference>
<dbReference type="GeneID" id="81369428"/>
<dbReference type="Proteomes" id="UP001147747">
    <property type="component" value="Unassembled WGS sequence"/>
</dbReference>
<evidence type="ECO:0000256" key="5">
    <source>
        <dbReference type="ARBA" id="ARBA00023004"/>
    </source>
</evidence>
<dbReference type="InterPro" id="IPR017972">
    <property type="entry name" value="Cyt_P450_CS"/>
</dbReference>
<protein>
    <recommendedName>
        <fullName evidence="12">Cytochrome P450</fullName>
    </recommendedName>
</protein>
<accession>A0A9X0BAG1</accession>
<feature type="transmembrane region" description="Helical" evidence="9">
    <location>
        <begin position="16"/>
        <end position="40"/>
    </location>
</feature>
<evidence type="ECO:0000256" key="6">
    <source>
        <dbReference type="ARBA" id="ARBA00023033"/>
    </source>
</evidence>
<keyword evidence="9" id="KW-0812">Transmembrane</keyword>
<organism evidence="10 11">
    <name type="scientific">Penicillium cosmopolitanum</name>
    <dbReference type="NCBI Taxonomy" id="1131564"/>
    <lineage>
        <taxon>Eukaryota</taxon>
        <taxon>Fungi</taxon>
        <taxon>Dikarya</taxon>
        <taxon>Ascomycota</taxon>
        <taxon>Pezizomycotina</taxon>
        <taxon>Eurotiomycetes</taxon>
        <taxon>Eurotiomycetidae</taxon>
        <taxon>Eurotiales</taxon>
        <taxon>Aspergillaceae</taxon>
        <taxon>Penicillium</taxon>
    </lineage>
</organism>
<feature type="binding site" description="axial binding residue" evidence="7">
    <location>
        <position position="480"/>
    </location>
    <ligand>
        <name>heme</name>
        <dbReference type="ChEBI" id="CHEBI:30413"/>
    </ligand>
    <ligandPart>
        <name>Fe</name>
        <dbReference type="ChEBI" id="CHEBI:18248"/>
    </ligandPart>
</feature>
<sequence>MALTSGNEELAWTTKLCLLLVSSGVGILAALIIAIAPYSWASFRPKNFPPGPKPIPFLGNLNLIPASKSFSLFHQWTQKYGPIIGLKFGPANVVVLNHWKDAQEQVEPPFALGLILTSTPVNRLLEKRSAIYSSRPPNYIANELICKRQTHILFTPYGSEFKALRKSTQGLFAPRELAAVLPVQQAEAAQTAYDILREPGQYYEHIQRYTTAVILASVYGQRGETFDSPNIQALYDVQNRFTALLEPGAAPPVDGITFLKHIPEFLAPWKQRARKIRRDQREIYFRLYNGTKERMGRGIRVGCFMERLIDDQVKNNMDDEHTAYLGGVFMEAGSDTTSSTLLSFLLGMVENPVALKRAQEDVDRVCGVERSPTLDDLENLPYIESCMHEILRWRPVAAGGIPHMLTQEDSYKGYQFPAGTIFFANTWAIHHDENEYDNPGTFNPDRWLGGNTYGTKASIKMAPNEQRKTAYGWGAGRRICPGQKLAETSLKINIAKLVWAFDIERDVSATSPDISVDTGYEGGFLICPKKFPLKITARSEAHAAIIQREFEGMKDFYARLAT</sequence>
<dbReference type="InterPro" id="IPR002401">
    <property type="entry name" value="Cyt_P450_E_grp-I"/>
</dbReference>
<dbReference type="AlphaFoldDB" id="A0A9X0BAG1"/>
<evidence type="ECO:0000256" key="4">
    <source>
        <dbReference type="ARBA" id="ARBA00023002"/>
    </source>
</evidence>
<dbReference type="PRINTS" id="PR00463">
    <property type="entry name" value="EP450I"/>
</dbReference>
<evidence type="ECO:0000256" key="9">
    <source>
        <dbReference type="SAM" id="Phobius"/>
    </source>
</evidence>
<keyword evidence="7 8" id="KW-0349">Heme</keyword>
<dbReference type="GO" id="GO:0004497">
    <property type="term" value="F:monooxygenase activity"/>
    <property type="evidence" value="ECO:0007669"/>
    <property type="project" value="UniProtKB-KW"/>
</dbReference>
<keyword evidence="5 7" id="KW-0408">Iron</keyword>
<reference evidence="10" key="1">
    <citation type="submission" date="2022-12" db="EMBL/GenBank/DDBJ databases">
        <authorList>
            <person name="Petersen C."/>
        </authorList>
    </citation>
    <scope>NUCLEOTIDE SEQUENCE</scope>
    <source>
        <strain evidence="10">IBT 29677</strain>
    </source>
</reference>
<keyword evidence="6 8" id="KW-0503">Monooxygenase</keyword>
<dbReference type="InterPro" id="IPR001128">
    <property type="entry name" value="Cyt_P450"/>
</dbReference>
<evidence type="ECO:0000256" key="3">
    <source>
        <dbReference type="ARBA" id="ARBA00022723"/>
    </source>
</evidence>
<proteinExistence type="inferred from homology"/>
<evidence type="ECO:0000256" key="8">
    <source>
        <dbReference type="RuleBase" id="RU000461"/>
    </source>
</evidence>
<evidence type="ECO:0000313" key="11">
    <source>
        <dbReference type="Proteomes" id="UP001147747"/>
    </source>
</evidence>
<dbReference type="CDD" id="cd11065">
    <property type="entry name" value="CYP64-like"/>
    <property type="match status" value="1"/>
</dbReference>
<dbReference type="GO" id="GO:0005506">
    <property type="term" value="F:iron ion binding"/>
    <property type="evidence" value="ECO:0007669"/>
    <property type="project" value="InterPro"/>
</dbReference>
<dbReference type="GO" id="GO:0016705">
    <property type="term" value="F:oxidoreductase activity, acting on paired donors, with incorporation or reduction of molecular oxygen"/>
    <property type="evidence" value="ECO:0007669"/>
    <property type="project" value="InterPro"/>
</dbReference>
<keyword evidence="11" id="KW-1185">Reference proteome</keyword>
<dbReference type="SUPFAM" id="SSF48264">
    <property type="entry name" value="Cytochrome P450"/>
    <property type="match status" value="1"/>
</dbReference>
<dbReference type="GO" id="GO:0020037">
    <property type="term" value="F:heme binding"/>
    <property type="evidence" value="ECO:0007669"/>
    <property type="project" value="InterPro"/>
</dbReference>
<keyword evidence="3 7" id="KW-0479">Metal-binding</keyword>
<dbReference type="PANTHER" id="PTHR46300">
    <property type="entry name" value="P450, PUTATIVE (EUROFUNG)-RELATED-RELATED"/>
    <property type="match status" value="1"/>
</dbReference>
<keyword evidence="9" id="KW-1133">Transmembrane helix</keyword>
<reference evidence="10" key="2">
    <citation type="journal article" date="2023" name="IMA Fungus">
        <title>Comparative genomic study of the Penicillium genus elucidates a diverse pangenome and 15 lateral gene transfer events.</title>
        <authorList>
            <person name="Petersen C."/>
            <person name="Sorensen T."/>
            <person name="Nielsen M.R."/>
            <person name="Sondergaard T.E."/>
            <person name="Sorensen J.L."/>
            <person name="Fitzpatrick D.A."/>
            <person name="Frisvad J.C."/>
            <person name="Nielsen K.L."/>
        </authorList>
    </citation>
    <scope>NUCLEOTIDE SEQUENCE</scope>
    <source>
        <strain evidence="10">IBT 29677</strain>
    </source>
</reference>
<dbReference type="PRINTS" id="PR00385">
    <property type="entry name" value="P450"/>
</dbReference>
<dbReference type="EMBL" id="JAPZBU010000006">
    <property type="protein sequence ID" value="KAJ5397698.1"/>
    <property type="molecule type" value="Genomic_DNA"/>
</dbReference>
<keyword evidence="4 8" id="KW-0560">Oxidoreductase</keyword>
<keyword evidence="9" id="KW-0472">Membrane</keyword>
<comment type="similarity">
    <text evidence="2 8">Belongs to the cytochrome P450 family.</text>
</comment>
<dbReference type="PANTHER" id="PTHR46300:SF2">
    <property type="entry name" value="CYTOCHROME P450 MONOOXYGENASE ALNH-RELATED"/>
    <property type="match status" value="1"/>
</dbReference>
<comment type="caution">
    <text evidence="10">The sequence shown here is derived from an EMBL/GenBank/DDBJ whole genome shotgun (WGS) entry which is preliminary data.</text>
</comment>
<gene>
    <name evidence="10" type="ORF">N7509_005811</name>
</gene>
<dbReference type="InterPro" id="IPR050364">
    <property type="entry name" value="Cytochrome_P450_fung"/>
</dbReference>
<dbReference type="InterPro" id="IPR036396">
    <property type="entry name" value="Cyt_P450_sf"/>
</dbReference>
<evidence type="ECO:0000256" key="1">
    <source>
        <dbReference type="ARBA" id="ARBA00001971"/>
    </source>
</evidence>
<evidence type="ECO:0000256" key="7">
    <source>
        <dbReference type="PIRSR" id="PIRSR602401-1"/>
    </source>
</evidence>
<comment type="cofactor">
    <cofactor evidence="1 7">
        <name>heme</name>
        <dbReference type="ChEBI" id="CHEBI:30413"/>
    </cofactor>
</comment>
<name>A0A9X0BAG1_9EURO</name>
<evidence type="ECO:0000313" key="10">
    <source>
        <dbReference type="EMBL" id="KAJ5397698.1"/>
    </source>
</evidence>
<evidence type="ECO:0000256" key="2">
    <source>
        <dbReference type="ARBA" id="ARBA00010617"/>
    </source>
</evidence>
<dbReference type="RefSeq" id="XP_056489750.1">
    <property type="nucleotide sequence ID" value="XM_056630448.1"/>
</dbReference>
<dbReference type="Pfam" id="PF00067">
    <property type="entry name" value="p450"/>
    <property type="match status" value="2"/>
</dbReference>